<dbReference type="Proteomes" id="UP000827517">
    <property type="component" value="Segment"/>
</dbReference>
<keyword evidence="2" id="KW-1185">Reference proteome</keyword>
<dbReference type="GeneID" id="77944023"/>
<accession>A0AAE8BQ42</accession>
<gene>
    <name evidence="1" type="primary">141</name>
    <name evidence="1" type="ORF">AH04_141</name>
</gene>
<sequence>MSNDAKLQVLGKITYAWNPFQDNVANRITGEEQQADANGAGIIVPRCGPFFSRNVVIRLKESGRALSFEAGEYSFLYPFGAFNERYNRLAWGAIQIKGVSDPADFEIDYDTIGGDFVLSDLAYAEAVANQLTSPRTTDWNNIVNLPLVWPADPHQHPASDTMNYGDLIVWMRSYMDAITQNPDATWMSRFQEHLEADLQKAHKASLVMLGVNNLEDWAMAVAPGDIQGNAMDLLVNVSFCKALIRGYNTGEWQ</sequence>
<name>A0AAE8BQ42_9CAUD</name>
<proteinExistence type="predicted"/>
<evidence type="ECO:0000313" key="1">
    <source>
        <dbReference type="EMBL" id="QZA70618.1"/>
    </source>
</evidence>
<evidence type="ECO:0008006" key="3">
    <source>
        <dbReference type="Google" id="ProtNLM"/>
    </source>
</evidence>
<dbReference type="RefSeq" id="YP_010667895.1">
    <property type="nucleotide sequence ID" value="NC_070952.1"/>
</dbReference>
<reference evidence="1" key="1">
    <citation type="submission" date="2021-07" db="EMBL/GenBank/DDBJ databases">
        <authorList>
            <person name="Roth S.J."/>
            <person name="Krukonis G.P."/>
            <person name="Delesalle V.A."/>
        </authorList>
    </citation>
    <scope>NUCLEOTIDE SEQUENCE</scope>
</reference>
<protein>
    <recommendedName>
        <fullName evidence="3">Virion structural protein</fullName>
    </recommendedName>
</protein>
<dbReference type="KEGG" id="vg:77944023"/>
<evidence type="ECO:0000313" key="2">
    <source>
        <dbReference type="Proteomes" id="UP000827517"/>
    </source>
</evidence>
<organism evidence="1 2">
    <name type="scientific">Erwinia phage AH04</name>
    <dbReference type="NCBI Taxonomy" id="2869569"/>
    <lineage>
        <taxon>Viruses</taxon>
        <taxon>Duplodnaviria</taxon>
        <taxon>Heunggongvirae</taxon>
        <taxon>Uroviricota</taxon>
        <taxon>Caudoviricetes</taxon>
        <taxon>Chimalliviridae</taxon>
        <taxon>Meadowvirus</taxon>
        <taxon>Meadowvirus AH04</taxon>
    </lineage>
</organism>
<dbReference type="EMBL" id="MZ501267">
    <property type="protein sequence ID" value="QZA70618.1"/>
    <property type="molecule type" value="Genomic_DNA"/>
</dbReference>